<protein>
    <submittedName>
        <fullName evidence="2">Class I SAM-dependent methyltransferase</fullName>
    </submittedName>
</protein>
<dbReference type="Pfam" id="PF13649">
    <property type="entry name" value="Methyltransf_25"/>
    <property type="match status" value="1"/>
</dbReference>
<evidence type="ECO:0000313" key="3">
    <source>
        <dbReference type="Proteomes" id="UP001302719"/>
    </source>
</evidence>
<keyword evidence="2" id="KW-0808">Transferase</keyword>
<gene>
    <name evidence="2" type="ORF">PP769_19450</name>
</gene>
<dbReference type="GO" id="GO:0008168">
    <property type="term" value="F:methyltransferase activity"/>
    <property type="evidence" value="ECO:0007669"/>
    <property type="project" value="UniProtKB-KW"/>
</dbReference>
<dbReference type="Proteomes" id="UP001302719">
    <property type="component" value="Chromosome"/>
</dbReference>
<dbReference type="KEGG" id="nall:PP769_19450"/>
<proteinExistence type="predicted"/>
<evidence type="ECO:0000313" key="2">
    <source>
        <dbReference type="EMBL" id="WNM58119.1"/>
    </source>
</evidence>
<dbReference type="InterPro" id="IPR041698">
    <property type="entry name" value="Methyltransf_25"/>
</dbReference>
<dbReference type="SUPFAM" id="SSF53335">
    <property type="entry name" value="S-adenosyl-L-methionine-dependent methyltransferases"/>
    <property type="match status" value="1"/>
</dbReference>
<accession>A0AA96G9V1</accession>
<organism evidence="2 3">
    <name type="scientific">Candidatus Nitrospira allomarina</name>
    <dbReference type="NCBI Taxonomy" id="3020900"/>
    <lineage>
        <taxon>Bacteria</taxon>
        <taxon>Pseudomonadati</taxon>
        <taxon>Nitrospirota</taxon>
        <taxon>Nitrospiria</taxon>
        <taxon>Nitrospirales</taxon>
        <taxon>Nitrospiraceae</taxon>
        <taxon>Nitrospira</taxon>
    </lineage>
</organism>
<dbReference type="PANTHER" id="PTHR42912">
    <property type="entry name" value="METHYLTRANSFERASE"/>
    <property type="match status" value="1"/>
</dbReference>
<dbReference type="InterPro" id="IPR050508">
    <property type="entry name" value="Methyltransf_Superfamily"/>
</dbReference>
<reference evidence="2 3" key="1">
    <citation type="submission" date="2023-01" db="EMBL/GenBank/DDBJ databases">
        <title>Cultivation and genomic characterization of new, ubiquitous marine nitrite-oxidizing bacteria from the Nitrospirales.</title>
        <authorList>
            <person name="Mueller A.J."/>
            <person name="Daebeler A."/>
            <person name="Herbold C.W."/>
            <person name="Kirkegaard R.H."/>
            <person name="Daims H."/>
        </authorList>
    </citation>
    <scope>NUCLEOTIDE SEQUENCE [LARGE SCALE GENOMIC DNA]</scope>
    <source>
        <strain evidence="2 3">VA</strain>
    </source>
</reference>
<dbReference type="InterPro" id="IPR029063">
    <property type="entry name" value="SAM-dependent_MTases_sf"/>
</dbReference>
<dbReference type="GO" id="GO:0032259">
    <property type="term" value="P:methylation"/>
    <property type="evidence" value="ECO:0007669"/>
    <property type="project" value="UniProtKB-KW"/>
</dbReference>
<sequence length="236" mass="27061">MDDQSSASEKVEEARIQAAYAKRTENTFYSWFNPSYVFMVQEQERRMLVALKQHGFACLDNIKILEIGCGRGYWLREFIKWGAKPKNITGIDLLSDRVEVARRLCPEGVEIECGSAGKLGFRDGSFDIVLQSTVFSSVLDPTLRQQIALEMLRVIKENGAILWYDFHVNNPRNPDVQGINKRKIKQLFSGCRIELRRITLAPPLARLLAPYSLLACYLLERCKVFNTHYLGVIRKV</sequence>
<evidence type="ECO:0000259" key="1">
    <source>
        <dbReference type="Pfam" id="PF13649"/>
    </source>
</evidence>
<dbReference type="CDD" id="cd02440">
    <property type="entry name" value="AdoMet_MTases"/>
    <property type="match status" value="1"/>
</dbReference>
<keyword evidence="2" id="KW-0489">Methyltransferase</keyword>
<dbReference type="EMBL" id="CP116967">
    <property type="protein sequence ID" value="WNM58119.1"/>
    <property type="molecule type" value="Genomic_DNA"/>
</dbReference>
<name>A0AA96G9V1_9BACT</name>
<dbReference type="AlphaFoldDB" id="A0AA96G9V1"/>
<dbReference type="PANTHER" id="PTHR42912:SF93">
    <property type="entry name" value="N6-ADENOSINE-METHYLTRANSFERASE TMT1A"/>
    <property type="match status" value="1"/>
</dbReference>
<dbReference type="Gene3D" id="3.40.50.150">
    <property type="entry name" value="Vaccinia Virus protein VP39"/>
    <property type="match status" value="1"/>
</dbReference>
<dbReference type="RefSeq" id="WP_312643480.1">
    <property type="nucleotide sequence ID" value="NZ_CP116967.1"/>
</dbReference>
<feature type="domain" description="Methyltransferase" evidence="1">
    <location>
        <begin position="64"/>
        <end position="159"/>
    </location>
</feature>
<keyword evidence="3" id="KW-1185">Reference proteome</keyword>